<evidence type="ECO:0000256" key="1">
    <source>
        <dbReference type="SAM" id="Phobius"/>
    </source>
</evidence>
<dbReference type="AlphaFoldDB" id="A0A2M7VY77"/>
<keyword evidence="1" id="KW-1133">Transmembrane helix</keyword>
<evidence type="ECO:0000313" key="2">
    <source>
        <dbReference type="EMBL" id="PJA09559.1"/>
    </source>
</evidence>
<feature type="transmembrane region" description="Helical" evidence="1">
    <location>
        <begin position="245"/>
        <end position="270"/>
    </location>
</feature>
<proteinExistence type="predicted"/>
<accession>A0A2M7VY77</accession>
<feature type="transmembrane region" description="Helical" evidence="1">
    <location>
        <begin position="322"/>
        <end position="341"/>
    </location>
</feature>
<keyword evidence="1" id="KW-0472">Membrane</keyword>
<dbReference type="Proteomes" id="UP000228743">
    <property type="component" value="Unassembled WGS sequence"/>
</dbReference>
<keyword evidence="1" id="KW-0812">Transmembrane</keyword>
<feature type="transmembrane region" description="Helical" evidence="1">
    <location>
        <begin position="200"/>
        <end position="233"/>
    </location>
</feature>
<reference evidence="3" key="1">
    <citation type="submission" date="2017-09" db="EMBL/GenBank/DDBJ databases">
        <title>Depth-based differentiation of microbial function through sediment-hosted aquifers and enrichment of novel symbionts in the deep terrestrial subsurface.</title>
        <authorList>
            <person name="Probst A.J."/>
            <person name="Ladd B."/>
            <person name="Jarett J.K."/>
            <person name="Geller-Mcgrath D.E."/>
            <person name="Sieber C.M.K."/>
            <person name="Emerson J.B."/>
            <person name="Anantharaman K."/>
            <person name="Thomas B.C."/>
            <person name="Malmstrom R."/>
            <person name="Stieglmeier M."/>
            <person name="Klingl A."/>
            <person name="Woyke T."/>
            <person name="Ryan C.M."/>
            <person name="Banfield J.F."/>
        </authorList>
    </citation>
    <scope>NUCLEOTIDE SEQUENCE [LARGE SCALE GENOMIC DNA]</scope>
</reference>
<feature type="transmembrane region" description="Helical" evidence="1">
    <location>
        <begin position="167"/>
        <end position="188"/>
    </location>
</feature>
<evidence type="ECO:0000313" key="3">
    <source>
        <dbReference type="Proteomes" id="UP000228743"/>
    </source>
</evidence>
<feature type="transmembrane region" description="Helical" evidence="1">
    <location>
        <begin position="421"/>
        <end position="439"/>
    </location>
</feature>
<dbReference type="EMBL" id="PFPX01000066">
    <property type="protein sequence ID" value="PJA09559.1"/>
    <property type="molecule type" value="Genomic_DNA"/>
</dbReference>
<feature type="transmembrane region" description="Helical" evidence="1">
    <location>
        <begin position="348"/>
        <end position="368"/>
    </location>
</feature>
<organism evidence="2 3">
    <name type="scientific">Candidatus Falkowbacteria bacterium CG_4_10_14_0_2_um_filter_41_15</name>
    <dbReference type="NCBI Taxonomy" id="1974554"/>
    <lineage>
        <taxon>Bacteria</taxon>
        <taxon>Candidatus Falkowiibacteriota</taxon>
    </lineage>
</organism>
<protein>
    <recommendedName>
        <fullName evidence="4">Glycosyltransferase RgtA/B/C/D-like domain-containing protein</fullName>
    </recommendedName>
</protein>
<feature type="transmembrane region" description="Helical" evidence="1">
    <location>
        <begin position="388"/>
        <end position="414"/>
    </location>
</feature>
<evidence type="ECO:0008006" key="4">
    <source>
        <dbReference type="Google" id="ProtNLM"/>
    </source>
</evidence>
<feature type="transmembrane region" description="Helical" evidence="1">
    <location>
        <begin position="282"/>
        <end position="302"/>
    </location>
</feature>
<feature type="transmembrane region" description="Helical" evidence="1">
    <location>
        <begin position="141"/>
        <end position="161"/>
    </location>
</feature>
<sequence length="441" mass="51173">MSKNKIKIIIGLFFLIIASLAALKYFPLLKYYADHNNAYVIFCYNFKMHLFLVATLLTISLIYIRIDKKLIKNPPSISIILGALIILALILIWVFPIGASDIFLYLIQARTFAIHGLSPYVTAYSQLTGDAFYPFLKDNHWASYTSSYGPLFTLVAGSLSLVFKTNLLASILLFKGFFATLHIANTWLVDKTLGRRFAWLYALNPLILFEFLINGHNEVLMIFFCLLAFYFLWKKTPSLKNSLLSIFFLTLGILIKFIPLIILPVWGLALLWRLKDKTEKRLFIGLSIPLFLSVVFLTYLPFWQNFSIILNPIVSQMHFTNYLLSSPVITFIYSFLTTMGMSHSWTTAILTSQILFLGFLLFMTIKIIREWREKNVKKLLNYGTLIILAFYASFFSWLMPWYFTFLLLLLLISYSLSNRKGYLITFYAITILELIYYLILR</sequence>
<name>A0A2M7VY77_9BACT</name>
<dbReference type="Pfam" id="PF26314">
    <property type="entry name" value="MptA_B_family"/>
    <property type="match status" value="1"/>
</dbReference>
<feature type="transmembrane region" description="Helical" evidence="1">
    <location>
        <begin position="38"/>
        <end position="64"/>
    </location>
</feature>
<feature type="transmembrane region" description="Helical" evidence="1">
    <location>
        <begin position="76"/>
        <end position="96"/>
    </location>
</feature>
<gene>
    <name evidence="2" type="ORF">COX68_02605</name>
</gene>
<comment type="caution">
    <text evidence="2">The sequence shown here is derived from an EMBL/GenBank/DDBJ whole genome shotgun (WGS) entry which is preliminary data.</text>
</comment>